<protein>
    <recommendedName>
        <fullName evidence="3">NodB homology domain-containing protein</fullName>
    </recommendedName>
</protein>
<gene>
    <name evidence="4" type="ORF">GCM10008013_20620</name>
</gene>
<proteinExistence type="predicted"/>
<dbReference type="CDD" id="cd10917">
    <property type="entry name" value="CE4_NodB_like_6s_7s"/>
    <property type="match status" value="1"/>
</dbReference>
<dbReference type="InterPro" id="IPR011330">
    <property type="entry name" value="Glyco_hydro/deAcase_b/a-brl"/>
</dbReference>
<evidence type="ECO:0000313" key="5">
    <source>
        <dbReference type="Proteomes" id="UP000659344"/>
    </source>
</evidence>
<dbReference type="InterPro" id="IPR050248">
    <property type="entry name" value="Polysacc_deacetylase_ArnD"/>
</dbReference>
<keyword evidence="5" id="KW-1185">Reference proteome</keyword>
<name>A0ABQ1YDN1_9BACL</name>
<evidence type="ECO:0000313" key="4">
    <source>
        <dbReference type="EMBL" id="GGH22268.1"/>
    </source>
</evidence>
<dbReference type="Proteomes" id="UP000659344">
    <property type="component" value="Unassembled WGS sequence"/>
</dbReference>
<dbReference type="PROSITE" id="PS51677">
    <property type="entry name" value="NODB"/>
    <property type="match status" value="1"/>
</dbReference>
<sequence>MPNIRRGLLIALTVTLTLCLLDWSVVLADPEHNNLTDTTTPEATSAGTEPLTLGELRRKYSETFKFRGPEVKQVALTFDDVPDPRFTPRVLDELKKQGVKATFFIVGSRAKKHPELVRRIQREGHVIGNHSFSHPLFKNRSVAQFQSEIQRTERIIQSIVGYKPKLIRPPYGEINEEQVKWAKKNGYKIVNWNVDSLDWKGINKEQVKENVLSAVVPGSIVLQHAGGGVGSTLNGSIEAIPEIIQTLRKRGYHFVSLTELLQTKKYK</sequence>
<dbReference type="PANTHER" id="PTHR10587">
    <property type="entry name" value="GLYCOSYL TRANSFERASE-RELATED"/>
    <property type="match status" value="1"/>
</dbReference>
<dbReference type="SUPFAM" id="SSF88713">
    <property type="entry name" value="Glycoside hydrolase/deacetylase"/>
    <property type="match status" value="1"/>
</dbReference>
<accession>A0ABQ1YDN1</accession>
<feature type="domain" description="NodB homology" evidence="3">
    <location>
        <begin position="72"/>
        <end position="255"/>
    </location>
</feature>
<dbReference type="EMBL" id="BMFT01000001">
    <property type="protein sequence ID" value="GGH22268.1"/>
    <property type="molecule type" value="Genomic_DNA"/>
</dbReference>
<dbReference type="Pfam" id="PF01522">
    <property type="entry name" value="Polysacc_deac_1"/>
    <property type="match status" value="1"/>
</dbReference>
<keyword evidence="2" id="KW-0378">Hydrolase</keyword>
<dbReference type="RefSeq" id="WP_229753329.1">
    <property type="nucleotide sequence ID" value="NZ_BMFT01000001.1"/>
</dbReference>
<reference evidence="5" key="1">
    <citation type="journal article" date="2019" name="Int. J. Syst. Evol. Microbiol.">
        <title>The Global Catalogue of Microorganisms (GCM) 10K type strain sequencing project: providing services to taxonomists for standard genome sequencing and annotation.</title>
        <authorList>
            <consortium name="The Broad Institute Genomics Platform"/>
            <consortium name="The Broad Institute Genome Sequencing Center for Infectious Disease"/>
            <person name="Wu L."/>
            <person name="Ma J."/>
        </authorList>
    </citation>
    <scope>NUCLEOTIDE SEQUENCE [LARGE SCALE GENOMIC DNA]</scope>
    <source>
        <strain evidence="5">CGMCC 1.12769</strain>
    </source>
</reference>
<evidence type="ECO:0000256" key="2">
    <source>
        <dbReference type="ARBA" id="ARBA00022801"/>
    </source>
</evidence>
<keyword evidence="1" id="KW-0479">Metal-binding</keyword>
<dbReference type="InterPro" id="IPR002509">
    <property type="entry name" value="NODB_dom"/>
</dbReference>
<comment type="caution">
    <text evidence="4">The sequence shown here is derived from an EMBL/GenBank/DDBJ whole genome shotgun (WGS) entry which is preliminary data.</text>
</comment>
<evidence type="ECO:0000256" key="1">
    <source>
        <dbReference type="ARBA" id="ARBA00022723"/>
    </source>
</evidence>
<evidence type="ECO:0000259" key="3">
    <source>
        <dbReference type="PROSITE" id="PS51677"/>
    </source>
</evidence>
<dbReference type="Gene3D" id="3.20.20.370">
    <property type="entry name" value="Glycoside hydrolase/deacetylase"/>
    <property type="match status" value="1"/>
</dbReference>
<dbReference type="PANTHER" id="PTHR10587:SF133">
    <property type="entry name" value="CHITIN DEACETYLASE 1-RELATED"/>
    <property type="match status" value="1"/>
</dbReference>
<organism evidence="4 5">
    <name type="scientific">Paenibacillus segetis</name>
    <dbReference type="NCBI Taxonomy" id="1325360"/>
    <lineage>
        <taxon>Bacteria</taxon>
        <taxon>Bacillati</taxon>
        <taxon>Bacillota</taxon>
        <taxon>Bacilli</taxon>
        <taxon>Bacillales</taxon>
        <taxon>Paenibacillaceae</taxon>
        <taxon>Paenibacillus</taxon>
    </lineage>
</organism>